<gene>
    <name evidence="1" type="ORF">AVEN_120014_1</name>
</gene>
<evidence type="ECO:0000313" key="2">
    <source>
        <dbReference type="Proteomes" id="UP000499080"/>
    </source>
</evidence>
<keyword evidence="2" id="KW-1185">Reference proteome</keyword>
<comment type="caution">
    <text evidence="1">The sequence shown here is derived from an EMBL/GenBank/DDBJ whole genome shotgun (WGS) entry which is preliminary data.</text>
</comment>
<dbReference type="EMBL" id="BGPR01085810">
    <property type="protein sequence ID" value="GBM00992.1"/>
    <property type="molecule type" value="Genomic_DNA"/>
</dbReference>
<name>A0A4Y2C973_ARAVE</name>
<organism evidence="1 2">
    <name type="scientific">Araneus ventricosus</name>
    <name type="common">Orbweaver spider</name>
    <name type="synonym">Epeira ventricosa</name>
    <dbReference type="NCBI Taxonomy" id="182803"/>
    <lineage>
        <taxon>Eukaryota</taxon>
        <taxon>Metazoa</taxon>
        <taxon>Ecdysozoa</taxon>
        <taxon>Arthropoda</taxon>
        <taxon>Chelicerata</taxon>
        <taxon>Arachnida</taxon>
        <taxon>Araneae</taxon>
        <taxon>Araneomorphae</taxon>
        <taxon>Entelegynae</taxon>
        <taxon>Araneoidea</taxon>
        <taxon>Araneidae</taxon>
        <taxon>Araneus</taxon>
    </lineage>
</organism>
<sequence>MQSFKQFMVEHVYVWKIHEREIVLPKDTSLTLAGSVPTRNLSRTGFLGCGETPAESANATRASMCTTTLIQGSPCALLPMDRWTTYRKQGEMYEINHVSAPGARHAIPSTCTHPTDLGSELGFIQWR</sequence>
<accession>A0A4Y2C973</accession>
<protein>
    <submittedName>
        <fullName evidence="1">Uncharacterized protein</fullName>
    </submittedName>
</protein>
<dbReference type="AlphaFoldDB" id="A0A4Y2C973"/>
<dbReference type="Proteomes" id="UP000499080">
    <property type="component" value="Unassembled WGS sequence"/>
</dbReference>
<proteinExistence type="predicted"/>
<reference evidence="1 2" key="1">
    <citation type="journal article" date="2019" name="Sci. Rep.">
        <title>Orb-weaving spider Araneus ventricosus genome elucidates the spidroin gene catalogue.</title>
        <authorList>
            <person name="Kono N."/>
            <person name="Nakamura H."/>
            <person name="Ohtoshi R."/>
            <person name="Moran D.A.P."/>
            <person name="Shinohara A."/>
            <person name="Yoshida Y."/>
            <person name="Fujiwara M."/>
            <person name="Mori M."/>
            <person name="Tomita M."/>
            <person name="Arakawa K."/>
        </authorList>
    </citation>
    <scope>NUCLEOTIDE SEQUENCE [LARGE SCALE GENOMIC DNA]</scope>
</reference>
<evidence type="ECO:0000313" key="1">
    <source>
        <dbReference type="EMBL" id="GBM00992.1"/>
    </source>
</evidence>